<evidence type="ECO:0000256" key="3">
    <source>
        <dbReference type="ARBA" id="ARBA00022827"/>
    </source>
</evidence>
<keyword evidence="4" id="KW-0560">Oxidoreductase</keyword>
<dbReference type="PRINTS" id="PR00368">
    <property type="entry name" value="FADPNR"/>
</dbReference>
<dbReference type="Pfam" id="PF07992">
    <property type="entry name" value="Pyr_redox_2"/>
    <property type="match status" value="1"/>
</dbReference>
<dbReference type="InterPro" id="IPR017584">
    <property type="entry name" value="Pyridine_nucleo_diS_OxRdtase_N"/>
</dbReference>
<dbReference type="InterPro" id="IPR036188">
    <property type="entry name" value="FAD/NAD-bd_sf"/>
</dbReference>
<evidence type="ECO:0000256" key="1">
    <source>
        <dbReference type="ARBA" id="ARBA00001974"/>
    </source>
</evidence>
<dbReference type="Proteomes" id="UP000264310">
    <property type="component" value="Unassembled WGS sequence"/>
</dbReference>
<feature type="domain" description="FAD/NAD(P)-binding" evidence="5">
    <location>
        <begin position="15"/>
        <end position="311"/>
    </location>
</feature>
<dbReference type="EMBL" id="QURL01000002">
    <property type="protein sequence ID" value="RFC65188.1"/>
    <property type="molecule type" value="Genomic_DNA"/>
</dbReference>
<dbReference type="Gene3D" id="3.50.50.100">
    <property type="match status" value="1"/>
</dbReference>
<gene>
    <name evidence="6" type="ORF">DYI37_04900</name>
</gene>
<dbReference type="GO" id="GO:0003955">
    <property type="term" value="F:NAD(P)H dehydrogenase (quinone) activity"/>
    <property type="evidence" value="ECO:0007669"/>
    <property type="project" value="TreeGrafter"/>
</dbReference>
<protein>
    <recommendedName>
        <fullName evidence="5">FAD/NAD(P)-binding domain-containing protein</fullName>
    </recommendedName>
</protein>
<dbReference type="SUPFAM" id="SSF51905">
    <property type="entry name" value="FAD/NAD(P)-binding domain"/>
    <property type="match status" value="2"/>
</dbReference>
<evidence type="ECO:0000313" key="6">
    <source>
        <dbReference type="EMBL" id="RFC65188.1"/>
    </source>
</evidence>
<keyword evidence="2" id="KW-0285">Flavoprotein</keyword>
<evidence type="ECO:0000313" key="7">
    <source>
        <dbReference type="Proteomes" id="UP000264310"/>
    </source>
</evidence>
<keyword evidence="7" id="KW-1185">Reference proteome</keyword>
<comment type="cofactor">
    <cofactor evidence="1">
        <name>FAD</name>
        <dbReference type="ChEBI" id="CHEBI:57692"/>
    </cofactor>
</comment>
<reference evidence="6 7" key="1">
    <citation type="submission" date="2018-08" db="EMBL/GenBank/DDBJ databases">
        <title>Fulvimarina sp. 85, whole genome shotgun sequence.</title>
        <authorList>
            <person name="Tuo L."/>
        </authorList>
    </citation>
    <scope>NUCLEOTIDE SEQUENCE [LARGE SCALE GENOMIC DNA]</scope>
    <source>
        <strain evidence="6 7">85</strain>
    </source>
</reference>
<sequence length="392" mass="42749">MLKYRSSVKSRPPVRLCLVGAGHAHVEVLRALAERPEPGIALTLVTPHERTPYSGSLPGYLAGFYTASQMTIDAKGLARRAGARLHLERAVGLDPDVCRLETESGERLDYDLLSLDIGSLPGRGAGEPGIPVKPIDRFTETVDRILADARSGNGPFRLAVVGTGAAGVELAFAFLTRLPRELGGRQFEILLIGEEEEILSDRSPRTRVRLTRTLRSKGIEPVIGSRVERAEAGRLILANGREIVADTIVWAVTSRAPSWLERTGLSLDAGGFVEVDKALRSLSHPNVFAAGDVASLPDPRPKAGVFAVREGPILARNLRAAALGGSLRSFRPQSDWLNLLSTGDGRAVADKWGISLEGAWVWRWKDWNDRRFVERYNRFAGSSAERNRSGRV</sequence>
<evidence type="ECO:0000259" key="5">
    <source>
        <dbReference type="Pfam" id="PF07992"/>
    </source>
</evidence>
<dbReference type="InterPro" id="IPR023753">
    <property type="entry name" value="FAD/NAD-binding_dom"/>
</dbReference>
<accession>A0A371X7J8</accession>
<dbReference type="AlphaFoldDB" id="A0A371X7J8"/>
<dbReference type="PANTHER" id="PTHR42913">
    <property type="entry name" value="APOPTOSIS-INDUCING FACTOR 1"/>
    <property type="match status" value="1"/>
</dbReference>
<dbReference type="NCBIfam" id="TIGR03169">
    <property type="entry name" value="Nterm_to_SelD"/>
    <property type="match status" value="1"/>
</dbReference>
<dbReference type="InterPro" id="IPR051169">
    <property type="entry name" value="NADH-Q_oxidoreductase"/>
</dbReference>
<keyword evidence="3" id="KW-0274">FAD</keyword>
<dbReference type="PANTHER" id="PTHR42913:SF9">
    <property type="entry name" value="SLR1591 PROTEIN"/>
    <property type="match status" value="1"/>
</dbReference>
<comment type="caution">
    <text evidence="6">The sequence shown here is derived from an EMBL/GenBank/DDBJ whole genome shotgun (WGS) entry which is preliminary data.</text>
</comment>
<organism evidence="6 7">
    <name type="scientific">Fulvimarina endophytica</name>
    <dbReference type="NCBI Taxonomy" id="2293836"/>
    <lineage>
        <taxon>Bacteria</taxon>
        <taxon>Pseudomonadati</taxon>
        <taxon>Pseudomonadota</taxon>
        <taxon>Alphaproteobacteria</taxon>
        <taxon>Hyphomicrobiales</taxon>
        <taxon>Aurantimonadaceae</taxon>
        <taxon>Fulvimarina</taxon>
    </lineage>
</organism>
<name>A0A371X7J8_9HYPH</name>
<proteinExistence type="predicted"/>
<evidence type="ECO:0000256" key="4">
    <source>
        <dbReference type="ARBA" id="ARBA00023002"/>
    </source>
</evidence>
<evidence type="ECO:0000256" key="2">
    <source>
        <dbReference type="ARBA" id="ARBA00022630"/>
    </source>
</evidence>
<dbReference type="GO" id="GO:0019646">
    <property type="term" value="P:aerobic electron transport chain"/>
    <property type="evidence" value="ECO:0007669"/>
    <property type="project" value="TreeGrafter"/>
</dbReference>